<evidence type="ECO:0000259" key="3">
    <source>
        <dbReference type="PROSITE" id="PS50102"/>
    </source>
</evidence>
<keyword evidence="5" id="KW-1185">Reference proteome</keyword>
<dbReference type="InterPro" id="IPR012677">
    <property type="entry name" value="Nucleotide-bd_a/b_plait_sf"/>
</dbReference>
<dbReference type="SMART" id="SM00360">
    <property type="entry name" value="RRM"/>
    <property type="match status" value="1"/>
</dbReference>
<sequence length="172" mass="19924">MNPVQQLQSFTFDAKTPHEPIRTLFVSQIPLTCTVQDIHKIFQSCSGFEKVVMYENPKGQGKYIDAFVSFDTPENAEKALNEFNNKPVNDGEYFLEICFARQNTRRSGSNWNKKYPNGNFSNMPGYVQAYQTVQNVDGSYILVPNSYFFYPNYVLCQPFVYYCNMPHWSDPS</sequence>
<name>A0A0C2IW25_THEKT</name>
<dbReference type="Proteomes" id="UP000031668">
    <property type="component" value="Unassembled WGS sequence"/>
</dbReference>
<organism evidence="4 5">
    <name type="scientific">Thelohanellus kitauei</name>
    <name type="common">Myxosporean</name>
    <dbReference type="NCBI Taxonomy" id="669202"/>
    <lineage>
        <taxon>Eukaryota</taxon>
        <taxon>Metazoa</taxon>
        <taxon>Cnidaria</taxon>
        <taxon>Myxozoa</taxon>
        <taxon>Myxosporea</taxon>
        <taxon>Bivalvulida</taxon>
        <taxon>Platysporina</taxon>
        <taxon>Myxobolidae</taxon>
        <taxon>Thelohanellus</taxon>
    </lineage>
</organism>
<dbReference type="CDD" id="cd00590">
    <property type="entry name" value="RRM_SF"/>
    <property type="match status" value="1"/>
</dbReference>
<evidence type="ECO:0000256" key="2">
    <source>
        <dbReference type="PROSITE-ProRule" id="PRU00176"/>
    </source>
</evidence>
<dbReference type="PANTHER" id="PTHR10501">
    <property type="entry name" value="U1 SMALL NUCLEAR RIBONUCLEOPROTEIN A/U2 SMALL NUCLEAR RIBONUCLEOPROTEIN B"/>
    <property type="match status" value="1"/>
</dbReference>
<reference evidence="4 5" key="1">
    <citation type="journal article" date="2014" name="Genome Biol. Evol.">
        <title>The genome of the myxosporean Thelohanellus kitauei shows adaptations to nutrient acquisition within its fish host.</title>
        <authorList>
            <person name="Yang Y."/>
            <person name="Xiong J."/>
            <person name="Zhou Z."/>
            <person name="Huo F."/>
            <person name="Miao W."/>
            <person name="Ran C."/>
            <person name="Liu Y."/>
            <person name="Zhang J."/>
            <person name="Feng J."/>
            <person name="Wang M."/>
            <person name="Wang M."/>
            <person name="Wang L."/>
            <person name="Yao B."/>
        </authorList>
    </citation>
    <scope>NUCLEOTIDE SEQUENCE [LARGE SCALE GENOMIC DNA]</scope>
    <source>
        <strain evidence="4">Wuqing</strain>
    </source>
</reference>
<protein>
    <recommendedName>
        <fullName evidence="3">RRM domain-containing protein</fullName>
    </recommendedName>
</protein>
<gene>
    <name evidence="4" type="ORF">RF11_00396</name>
</gene>
<evidence type="ECO:0000313" key="4">
    <source>
        <dbReference type="EMBL" id="KII69564.1"/>
    </source>
</evidence>
<keyword evidence="1 2" id="KW-0694">RNA-binding</keyword>
<comment type="caution">
    <text evidence="4">The sequence shown here is derived from an EMBL/GenBank/DDBJ whole genome shotgun (WGS) entry which is preliminary data.</text>
</comment>
<dbReference type="GO" id="GO:0003723">
    <property type="term" value="F:RNA binding"/>
    <property type="evidence" value="ECO:0007669"/>
    <property type="project" value="UniProtKB-UniRule"/>
</dbReference>
<evidence type="ECO:0000313" key="5">
    <source>
        <dbReference type="Proteomes" id="UP000031668"/>
    </source>
</evidence>
<dbReference type="PROSITE" id="PS50102">
    <property type="entry name" value="RRM"/>
    <property type="match status" value="1"/>
</dbReference>
<dbReference type="Pfam" id="PF00076">
    <property type="entry name" value="RRM_1"/>
    <property type="match status" value="1"/>
</dbReference>
<dbReference type="AlphaFoldDB" id="A0A0C2IW25"/>
<dbReference type="InterPro" id="IPR000504">
    <property type="entry name" value="RRM_dom"/>
</dbReference>
<dbReference type="Gene3D" id="3.30.70.330">
    <property type="match status" value="1"/>
</dbReference>
<accession>A0A0C2IW25</accession>
<evidence type="ECO:0000256" key="1">
    <source>
        <dbReference type="ARBA" id="ARBA00022884"/>
    </source>
</evidence>
<dbReference type="EMBL" id="JWZT01002365">
    <property type="protein sequence ID" value="KII69564.1"/>
    <property type="molecule type" value="Genomic_DNA"/>
</dbReference>
<dbReference type="SUPFAM" id="SSF54928">
    <property type="entry name" value="RNA-binding domain, RBD"/>
    <property type="match status" value="1"/>
</dbReference>
<proteinExistence type="predicted"/>
<feature type="domain" description="RRM" evidence="3">
    <location>
        <begin position="22"/>
        <end position="102"/>
    </location>
</feature>
<dbReference type="InterPro" id="IPR035979">
    <property type="entry name" value="RBD_domain_sf"/>
</dbReference>
<dbReference type="OrthoDB" id="431169at2759"/>